<proteinExistence type="predicted"/>
<keyword evidence="2" id="KW-1185">Reference proteome</keyword>
<name>A0ACC1T0G9_9HYPO</name>
<evidence type="ECO:0000313" key="2">
    <source>
        <dbReference type="Proteomes" id="UP001148629"/>
    </source>
</evidence>
<accession>A0ACC1T0G9</accession>
<sequence length="332" mass="37181">MSLVRRFYHDSSPRPAPEFSLFVKYTLEQNEEKNRAEDIIFRTTLSARNAPVTGIDSIVGPTIAMVPILARITSGSTISEFLGQLRDHTTAMIPYEQTGVQNIAKINLLDFVRHVKDCIRAVPQSGFPFFTSKLSSQEAANEFASSLLVEVMFNYGGRYQQLERKDSFFRNAPIPEDTPSQAAGYTRYALFDVLVNVTDASLGVAFIYDDSIAANHEVKIQSWIDGYQAIPNQLASTLSVEPRQWTLTDMPNVFDLYDSITEFQEDMMPELGIRDLDDIEDIFPCAPTQEGILINQAKDSTSYRSRVSIKESARAGRVVDVSRLRKALAAVV</sequence>
<reference evidence="1" key="1">
    <citation type="submission" date="2022-08" db="EMBL/GenBank/DDBJ databases">
        <title>Genome Sequence of Fusarium decemcellulare.</title>
        <authorList>
            <person name="Buettner E."/>
        </authorList>
    </citation>
    <scope>NUCLEOTIDE SEQUENCE</scope>
    <source>
        <strain evidence="1">Babe19</strain>
    </source>
</reference>
<dbReference type="EMBL" id="JANRMS010000008">
    <property type="protein sequence ID" value="KAJ3550069.1"/>
    <property type="molecule type" value="Genomic_DNA"/>
</dbReference>
<dbReference type="Proteomes" id="UP001148629">
    <property type="component" value="Unassembled WGS sequence"/>
</dbReference>
<organism evidence="1 2">
    <name type="scientific">Fusarium decemcellulare</name>
    <dbReference type="NCBI Taxonomy" id="57161"/>
    <lineage>
        <taxon>Eukaryota</taxon>
        <taxon>Fungi</taxon>
        <taxon>Dikarya</taxon>
        <taxon>Ascomycota</taxon>
        <taxon>Pezizomycotina</taxon>
        <taxon>Sordariomycetes</taxon>
        <taxon>Hypocreomycetidae</taxon>
        <taxon>Hypocreales</taxon>
        <taxon>Nectriaceae</taxon>
        <taxon>Fusarium</taxon>
        <taxon>Fusarium decemcellulare species complex</taxon>
    </lineage>
</organism>
<protein>
    <submittedName>
        <fullName evidence="1">Uncharacterized protein</fullName>
    </submittedName>
</protein>
<gene>
    <name evidence="1" type="ORF">NM208_g166</name>
</gene>
<comment type="caution">
    <text evidence="1">The sequence shown here is derived from an EMBL/GenBank/DDBJ whole genome shotgun (WGS) entry which is preliminary data.</text>
</comment>
<evidence type="ECO:0000313" key="1">
    <source>
        <dbReference type="EMBL" id="KAJ3550069.1"/>
    </source>
</evidence>